<feature type="transmembrane region" description="Helical" evidence="6">
    <location>
        <begin position="578"/>
        <end position="600"/>
    </location>
</feature>
<keyword evidence="2 6" id="KW-0812">Transmembrane</keyword>
<feature type="transmembrane region" description="Helical" evidence="6">
    <location>
        <begin position="648"/>
        <end position="670"/>
    </location>
</feature>
<feature type="signal peptide" evidence="7">
    <location>
        <begin position="1"/>
        <end position="22"/>
    </location>
</feature>
<evidence type="ECO:0000256" key="5">
    <source>
        <dbReference type="ARBA" id="ARBA00023136"/>
    </source>
</evidence>
<feature type="transmembrane region" description="Helical" evidence="6">
    <location>
        <begin position="841"/>
        <end position="859"/>
    </location>
</feature>
<name>A0A1U7CKE8_9BACT</name>
<keyword evidence="5 6" id="KW-0472">Membrane</keyword>
<feature type="chain" id="PRO_5012821011" evidence="7">
    <location>
        <begin position="23"/>
        <end position="870"/>
    </location>
</feature>
<reference evidence="10" key="1">
    <citation type="submission" date="2016-12" db="EMBL/GenBank/DDBJ databases">
        <title>Comparative genomics of four Isosphaeraceae planctomycetes: a common pool of plasmids and glycoside hydrolase genes.</title>
        <authorList>
            <person name="Ivanova A."/>
        </authorList>
    </citation>
    <scope>NUCLEOTIDE SEQUENCE [LARGE SCALE GENOMIC DNA]</scope>
    <source>
        <strain evidence="10">PX4</strain>
    </source>
</reference>
<dbReference type="EMBL" id="CP019082">
    <property type="protein sequence ID" value="APW59414.1"/>
    <property type="molecule type" value="Genomic_DNA"/>
</dbReference>
<evidence type="ECO:0000256" key="6">
    <source>
        <dbReference type="SAM" id="Phobius"/>
    </source>
</evidence>
<keyword evidence="7" id="KW-0732">Signal</keyword>
<comment type="subcellular location">
    <subcellularLocation>
        <location evidence="1">Membrane</location>
        <topology evidence="1">Multi-pass membrane protein</topology>
    </subcellularLocation>
</comment>
<feature type="transmembrane region" description="Helical" evidence="6">
    <location>
        <begin position="534"/>
        <end position="553"/>
    </location>
</feature>
<evidence type="ECO:0000256" key="7">
    <source>
        <dbReference type="SAM" id="SignalP"/>
    </source>
</evidence>
<keyword evidence="10" id="KW-1185">Reference proteome</keyword>
<accession>A0A1U7CKE8</accession>
<organism evidence="9 10">
    <name type="scientific">Paludisphaera borealis</name>
    <dbReference type="NCBI Taxonomy" id="1387353"/>
    <lineage>
        <taxon>Bacteria</taxon>
        <taxon>Pseudomonadati</taxon>
        <taxon>Planctomycetota</taxon>
        <taxon>Planctomycetia</taxon>
        <taxon>Isosphaerales</taxon>
        <taxon>Isosphaeraceae</taxon>
        <taxon>Paludisphaera</taxon>
    </lineage>
</organism>
<proteinExistence type="predicted"/>
<feature type="domain" description="Cytochrome c assembly protein" evidence="8">
    <location>
        <begin position="503"/>
        <end position="825"/>
    </location>
</feature>
<evidence type="ECO:0000256" key="2">
    <source>
        <dbReference type="ARBA" id="ARBA00022692"/>
    </source>
</evidence>
<dbReference type="PANTHER" id="PTHR30071:SF1">
    <property type="entry name" value="CYTOCHROME B_B6 PROTEIN-RELATED"/>
    <property type="match status" value="1"/>
</dbReference>
<evidence type="ECO:0000313" key="10">
    <source>
        <dbReference type="Proteomes" id="UP000186309"/>
    </source>
</evidence>
<evidence type="ECO:0000313" key="9">
    <source>
        <dbReference type="EMBL" id="APW59414.1"/>
    </source>
</evidence>
<gene>
    <name evidence="9" type="primary">ccsA_2</name>
    <name evidence="9" type="ORF">BSF38_00837</name>
</gene>
<dbReference type="AlphaFoldDB" id="A0A1U7CKE8"/>
<dbReference type="Pfam" id="PF01578">
    <property type="entry name" value="Cytochrom_C_asm"/>
    <property type="match status" value="1"/>
</dbReference>
<feature type="transmembrane region" description="Helical" evidence="6">
    <location>
        <begin position="801"/>
        <end position="821"/>
    </location>
</feature>
<evidence type="ECO:0000256" key="3">
    <source>
        <dbReference type="ARBA" id="ARBA00022748"/>
    </source>
</evidence>
<feature type="transmembrane region" description="Helical" evidence="6">
    <location>
        <begin position="612"/>
        <end position="636"/>
    </location>
</feature>
<evidence type="ECO:0000259" key="8">
    <source>
        <dbReference type="Pfam" id="PF01578"/>
    </source>
</evidence>
<dbReference type="PANTHER" id="PTHR30071">
    <property type="entry name" value="HEME EXPORTER PROTEIN C"/>
    <property type="match status" value="1"/>
</dbReference>
<feature type="transmembrane region" description="Helical" evidence="6">
    <location>
        <begin position="777"/>
        <end position="794"/>
    </location>
</feature>
<dbReference type="RefSeq" id="WP_076343599.1">
    <property type="nucleotide sequence ID" value="NZ_CP019082.1"/>
</dbReference>
<feature type="transmembrane region" description="Helical" evidence="6">
    <location>
        <begin position="441"/>
        <end position="459"/>
    </location>
</feature>
<keyword evidence="3" id="KW-0201">Cytochrome c-type biogenesis</keyword>
<dbReference type="GO" id="GO:0020037">
    <property type="term" value="F:heme binding"/>
    <property type="evidence" value="ECO:0007669"/>
    <property type="project" value="InterPro"/>
</dbReference>
<dbReference type="InterPro" id="IPR002541">
    <property type="entry name" value="Cyt_c_assembly"/>
</dbReference>
<dbReference type="InterPro" id="IPR045062">
    <property type="entry name" value="Cyt_c_biogenesis_CcsA/CcmC"/>
</dbReference>
<feature type="transmembrane region" description="Helical" evidence="6">
    <location>
        <begin position="508"/>
        <end position="527"/>
    </location>
</feature>
<feature type="transmembrane region" description="Helical" evidence="6">
    <location>
        <begin position="471"/>
        <end position="496"/>
    </location>
</feature>
<dbReference type="GO" id="GO:0005886">
    <property type="term" value="C:plasma membrane"/>
    <property type="evidence" value="ECO:0007669"/>
    <property type="project" value="TreeGrafter"/>
</dbReference>
<evidence type="ECO:0000256" key="4">
    <source>
        <dbReference type="ARBA" id="ARBA00022989"/>
    </source>
</evidence>
<evidence type="ECO:0000256" key="1">
    <source>
        <dbReference type="ARBA" id="ARBA00004141"/>
    </source>
</evidence>
<dbReference type="GO" id="GO:0017004">
    <property type="term" value="P:cytochrome complex assembly"/>
    <property type="evidence" value="ECO:0007669"/>
    <property type="project" value="UniProtKB-KW"/>
</dbReference>
<sequence>MRRYGRLLFGLGLCALLITTVAAVSPGQRDDQGVRKLGVGPAYEQLGKVAVMHQGRVKPLDTVAREEVKHVFSRETIKLLDDENRVVETWGPVAAFVDWIVRPEFWDSQPFILVDYLPLKRQILLSSIREQLGVVAAKSTTSADDKGRLTRLIEDSEITTGMLAELLKSSKLAADDQKTLTVLADKLHEEHKWLTPDELENAKIKHGDHDEPFMEWVSQLDAQKRKFDADPKSAQRLTEIEKRAIDVGQRLVTYKSYSGDEMRSAGLIRIMPRPSSRAALDYYKEVIPKARSVQDPRELSRVLTPIEFDALKALDTYWNDTPLDDRHTPGEDAKFDEKFSVWLSESSVWVPLKVLLKAEPEGLVKAGYPDADVRAFLTAYRQLENAETSAPGQVAADAAANLLKTSRALGEAVNPGKYPTLASMDRESHFNAVNPFWQAPFAYGAALALLAVSLGFAGGRRSEMGIAGKSFYTLGMLGLAAGIGLEVYGFYLRIAISGWAPVTNMYETVIWVALVTAVLSFTFELVYRRTFTALAGAGVALLGTITAANVPLLDPSIKSLQPVLRSNLWLTIHVLTEVSSYAAFGLAWGLGLIATFYYLTATYRRTPTFKELAAPLLPGLPLLATGGAGVAASYGLFGESWTTGDPLFYVFAIMGGIGWMVSLGTVLACAGEVVNRLTTRGLDDQPAVEVERHAAAGSRPRPSVEEIKAMAEAAPPLQLDARSRSMQQTAAMIKPLSNFIYRAMQVGVLLIAAGTILGGVWADYSWGRFWGWDPKEVWALITLLVYLVPLHGRFAGWVNTFGLVFASVACFLSVVMAWYGVNFILGVGLHSYGFVEGGSQGFMSLIIASMMSLPLAAYWRRWLGYNSLAA</sequence>
<protein>
    <submittedName>
        <fullName evidence="9">Cytochrome c biogenesis protein CcsA</fullName>
    </submittedName>
</protein>
<dbReference type="Proteomes" id="UP000186309">
    <property type="component" value="Chromosome"/>
</dbReference>
<dbReference type="OrthoDB" id="9814290at2"/>
<dbReference type="STRING" id="1387353.BSF38_00837"/>
<feature type="transmembrane region" description="Helical" evidence="6">
    <location>
        <begin position="739"/>
        <end position="762"/>
    </location>
</feature>
<keyword evidence="4 6" id="KW-1133">Transmembrane helix</keyword>
<dbReference type="KEGG" id="pbor:BSF38_00837"/>